<proteinExistence type="predicted"/>
<evidence type="ECO:0000256" key="6">
    <source>
        <dbReference type="ARBA" id="ARBA00023242"/>
    </source>
</evidence>
<dbReference type="RefSeq" id="XP_024701661.1">
    <property type="nucleotide sequence ID" value="XM_024854857.1"/>
</dbReference>
<dbReference type="OrthoDB" id="5226580at2759"/>
<comment type="caution">
    <text evidence="9">The sequence shown here is derived from an EMBL/GenBank/DDBJ whole genome shotgun (WGS) entry which is preliminary data.</text>
</comment>
<evidence type="ECO:0000256" key="5">
    <source>
        <dbReference type="ARBA" id="ARBA00023163"/>
    </source>
</evidence>
<dbReference type="GO" id="GO:0000976">
    <property type="term" value="F:transcription cis-regulatory region binding"/>
    <property type="evidence" value="ECO:0007669"/>
    <property type="project" value="TreeGrafter"/>
</dbReference>
<dbReference type="GO" id="GO:0008270">
    <property type="term" value="F:zinc ion binding"/>
    <property type="evidence" value="ECO:0007669"/>
    <property type="project" value="InterPro"/>
</dbReference>
<dbReference type="CDD" id="cd12148">
    <property type="entry name" value="fungal_TF_MHR"/>
    <property type="match status" value="1"/>
</dbReference>
<feature type="domain" description="Zn(2)-C6 fungal-type" evidence="8">
    <location>
        <begin position="11"/>
        <end position="44"/>
    </location>
</feature>
<evidence type="ECO:0000313" key="10">
    <source>
        <dbReference type="Proteomes" id="UP000234275"/>
    </source>
</evidence>
<dbReference type="GeneID" id="36562563"/>
<accession>A0A2I2G0G3</accession>
<dbReference type="PANTHER" id="PTHR31845">
    <property type="entry name" value="FINGER DOMAIN PROTEIN, PUTATIVE-RELATED"/>
    <property type="match status" value="1"/>
</dbReference>
<keyword evidence="4" id="KW-0238">DNA-binding</keyword>
<dbReference type="InterPro" id="IPR001138">
    <property type="entry name" value="Zn2Cys6_DnaBD"/>
</dbReference>
<keyword evidence="6" id="KW-0539">Nucleus</keyword>
<dbReference type="GO" id="GO:0005634">
    <property type="term" value="C:nucleus"/>
    <property type="evidence" value="ECO:0007669"/>
    <property type="project" value="UniProtKB-SubCell"/>
</dbReference>
<name>A0A2I2G0G3_9EURO</name>
<reference evidence="9 10" key="1">
    <citation type="submission" date="2016-12" db="EMBL/GenBank/DDBJ databases">
        <title>The genomes of Aspergillus section Nigri reveals drivers in fungal speciation.</title>
        <authorList>
            <consortium name="DOE Joint Genome Institute"/>
            <person name="Vesth T.C."/>
            <person name="Nybo J."/>
            <person name="Theobald S."/>
            <person name="Brandl J."/>
            <person name="Frisvad J.C."/>
            <person name="Nielsen K.F."/>
            <person name="Lyhne E.K."/>
            <person name="Kogle M.E."/>
            <person name="Kuo A."/>
            <person name="Riley R."/>
            <person name="Clum A."/>
            <person name="Nolan M."/>
            <person name="Lipzen A."/>
            <person name="Salamov A."/>
            <person name="Henrissat B."/>
            <person name="Wiebenga A."/>
            <person name="De Vries R.P."/>
            <person name="Grigoriev I.V."/>
            <person name="Mortensen U.H."/>
            <person name="Andersen M.R."/>
            <person name="Baker S.E."/>
        </authorList>
    </citation>
    <scope>NUCLEOTIDE SEQUENCE [LARGE SCALE GENOMIC DNA]</scope>
    <source>
        <strain evidence="9 10">IBT 23096</strain>
    </source>
</reference>
<dbReference type="VEuPathDB" id="FungiDB:P170DRAFT_511150"/>
<dbReference type="AlphaFoldDB" id="A0A2I2G0G3"/>
<evidence type="ECO:0000313" key="9">
    <source>
        <dbReference type="EMBL" id="PLB46359.1"/>
    </source>
</evidence>
<dbReference type="GO" id="GO:0009893">
    <property type="term" value="P:positive regulation of metabolic process"/>
    <property type="evidence" value="ECO:0007669"/>
    <property type="project" value="UniProtKB-ARBA"/>
</dbReference>
<gene>
    <name evidence="9" type="ORF">P170DRAFT_511150</name>
</gene>
<organism evidence="9 10">
    <name type="scientific">Aspergillus steynii IBT 23096</name>
    <dbReference type="NCBI Taxonomy" id="1392250"/>
    <lineage>
        <taxon>Eukaryota</taxon>
        <taxon>Fungi</taxon>
        <taxon>Dikarya</taxon>
        <taxon>Ascomycota</taxon>
        <taxon>Pezizomycotina</taxon>
        <taxon>Eurotiomycetes</taxon>
        <taxon>Eurotiomycetidae</taxon>
        <taxon>Eurotiales</taxon>
        <taxon>Aspergillaceae</taxon>
        <taxon>Aspergillus</taxon>
        <taxon>Aspergillus subgen. Circumdati</taxon>
    </lineage>
</organism>
<dbReference type="GO" id="GO:0000981">
    <property type="term" value="F:DNA-binding transcription factor activity, RNA polymerase II-specific"/>
    <property type="evidence" value="ECO:0007669"/>
    <property type="project" value="InterPro"/>
</dbReference>
<feature type="region of interest" description="Disordered" evidence="7">
    <location>
        <begin position="517"/>
        <end position="539"/>
    </location>
</feature>
<dbReference type="Pfam" id="PF00172">
    <property type="entry name" value="Zn_clus"/>
    <property type="match status" value="1"/>
</dbReference>
<dbReference type="SUPFAM" id="SSF57701">
    <property type="entry name" value="Zn2/Cys6 DNA-binding domain"/>
    <property type="match status" value="1"/>
</dbReference>
<keyword evidence="2" id="KW-0862">Zinc</keyword>
<dbReference type="PANTHER" id="PTHR31845:SF37">
    <property type="entry name" value="TRANSCRIPTION FACTOR DOMAIN-CONTAINING PROTEIN"/>
    <property type="match status" value="1"/>
</dbReference>
<keyword evidence="5" id="KW-0804">Transcription</keyword>
<dbReference type="PROSITE" id="PS50048">
    <property type="entry name" value="ZN2_CY6_FUNGAL_2"/>
    <property type="match status" value="1"/>
</dbReference>
<evidence type="ECO:0000256" key="3">
    <source>
        <dbReference type="ARBA" id="ARBA00023015"/>
    </source>
</evidence>
<dbReference type="STRING" id="1392250.A0A2I2G0G3"/>
<sequence>MGATKMPVSTTCENCARSKVRCRQNADSPGSCDRCRRLGKECTYRQAGRRFDGFRKDKQIEALEAKVNELMASQQSVIVPPDTAQITPSRSADELTPRGDVIEQQILSMETADYLLGVFKGRMVMHFPFVVVPPHTAAHHLRQEKPFLFLAILASSSCENLPLQRRLGKEIKEQIAARMVINGEVSFDLLQGLLVYLAWSHFHSKPHRYTQFLQLAIGLLIELRLDRPPQTTTTKTALQWKSDGSSNDRVYTRKSWGRDEQRAVTGCYYLSSTIAMLVQKPSSFPNISVYLEECCRSLREANEYSNDGYIGHMTRLQLLTERIDRLVVSHELSPYDPSPAADLYVDSLQADLESFRRQLPFNLHDCPPLAMQFHAAELCLYQIGIGSTSEHLPGSTHTGPSTSRQKELSFAGLHASESLFRMYLSFPFDYGLGLNNSQWIQMGFSLLVACRMVLANAKVDPQASGSPRMHWLEIISQLRDRVASLSTARVDQDSERDAFYGFSHRVSRVMSWLGSDANEGVHRPRPSQSGDLNPGAEMPEHANFHSLVEPPSFQLGFDMNSDLDLTQDAFFAAALGEMMGNWL</sequence>
<protein>
    <recommendedName>
        <fullName evidence="8">Zn(2)-C6 fungal-type domain-containing protein</fullName>
    </recommendedName>
</protein>
<keyword evidence="10" id="KW-1185">Reference proteome</keyword>
<dbReference type="CDD" id="cd00067">
    <property type="entry name" value="GAL4"/>
    <property type="match status" value="1"/>
</dbReference>
<dbReference type="InterPro" id="IPR051089">
    <property type="entry name" value="prtT"/>
</dbReference>
<dbReference type="SMART" id="SM00066">
    <property type="entry name" value="GAL4"/>
    <property type="match status" value="1"/>
</dbReference>
<comment type="subcellular location">
    <subcellularLocation>
        <location evidence="1">Nucleus</location>
    </subcellularLocation>
</comment>
<dbReference type="Gene3D" id="4.10.240.10">
    <property type="entry name" value="Zn(2)-C6 fungal-type DNA-binding domain"/>
    <property type="match status" value="1"/>
</dbReference>
<keyword evidence="3" id="KW-0805">Transcription regulation</keyword>
<dbReference type="EMBL" id="MSFO01000006">
    <property type="protein sequence ID" value="PLB46359.1"/>
    <property type="molecule type" value="Genomic_DNA"/>
</dbReference>
<evidence type="ECO:0000259" key="8">
    <source>
        <dbReference type="PROSITE" id="PS50048"/>
    </source>
</evidence>
<dbReference type="PROSITE" id="PS00463">
    <property type="entry name" value="ZN2_CY6_FUNGAL_1"/>
    <property type="match status" value="1"/>
</dbReference>
<dbReference type="InterPro" id="IPR036864">
    <property type="entry name" value="Zn2-C6_fun-type_DNA-bd_sf"/>
</dbReference>
<dbReference type="Proteomes" id="UP000234275">
    <property type="component" value="Unassembled WGS sequence"/>
</dbReference>
<evidence type="ECO:0000256" key="4">
    <source>
        <dbReference type="ARBA" id="ARBA00023125"/>
    </source>
</evidence>
<evidence type="ECO:0000256" key="7">
    <source>
        <dbReference type="SAM" id="MobiDB-lite"/>
    </source>
</evidence>
<evidence type="ECO:0000256" key="1">
    <source>
        <dbReference type="ARBA" id="ARBA00004123"/>
    </source>
</evidence>
<evidence type="ECO:0000256" key="2">
    <source>
        <dbReference type="ARBA" id="ARBA00022833"/>
    </source>
</evidence>